<evidence type="ECO:0000256" key="1">
    <source>
        <dbReference type="SAM" id="Phobius"/>
    </source>
</evidence>
<dbReference type="Pfam" id="PF02557">
    <property type="entry name" value="VanY"/>
    <property type="match status" value="1"/>
</dbReference>
<dbReference type="GO" id="GO:0008233">
    <property type="term" value="F:peptidase activity"/>
    <property type="evidence" value="ECO:0007669"/>
    <property type="project" value="InterPro"/>
</dbReference>
<dbReference type="PANTHER" id="PTHR34385:SF1">
    <property type="entry name" value="PEPTIDOGLYCAN L-ALANYL-D-GLUTAMATE ENDOPEPTIDASE CWLK"/>
    <property type="match status" value="1"/>
</dbReference>
<dbReference type="PANTHER" id="PTHR34385">
    <property type="entry name" value="D-ALANYL-D-ALANINE CARBOXYPEPTIDASE"/>
    <property type="match status" value="1"/>
</dbReference>
<reference evidence="3 4" key="1">
    <citation type="submission" date="2020-02" db="EMBL/GenBank/DDBJ databases">
        <title>Genome assembly of a novel Clostridium senegalense strain.</title>
        <authorList>
            <person name="Gupta T.B."/>
            <person name="Jauregui R."/>
            <person name="Maclean P."/>
            <person name="Nawarathana A."/>
            <person name="Brightwell G."/>
        </authorList>
    </citation>
    <scope>NUCLEOTIDE SEQUENCE [LARGE SCALE GENOMIC DNA]</scope>
    <source>
        <strain evidence="3 4">AGRFS4</strain>
    </source>
</reference>
<dbReference type="AlphaFoldDB" id="A0A6M0H4Z1"/>
<evidence type="ECO:0000313" key="3">
    <source>
        <dbReference type="EMBL" id="NEU04652.1"/>
    </source>
</evidence>
<dbReference type="RefSeq" id="WP_061996078.1">
    <property type="nucleotide sequence ID" value="NZ_JAAGPU010000010.1"/>
</dbReference>
<comment type="caution">
    <text evidence="3">The sequence shown here is derived from an EMBL/GenBank/DDBJ whole genome shotgun (WGS) entry which is preliminary data.</text>
</comment>
<name>A0A6M0H4Z1_9CLOT</name>
<evidence type="ECO:0000259" key="2">
    <source>
        <dbReference type="Pfam" id="PF02557"/>
    </source>
</evidence>
<feature type="domain" description="D-alanyl-D-alanine carboxypeptidase-like core" evidence="2">
    <location>
        <begin position="96"/>
        <end position="217"/>
    </location>
</feature>
<keyword evidence="4" id="KW-1185">Reference proteome</keyword>
<sequence>MENIFKNILRITIIICGLFYIVIYLSVGLYDLNLEGINLNLKSNHLSEQKKIINKDTELMLVNYEYGLDEEYKPKDLTIPNIEFTDEATDEEKHVSGIIVKPLEELVNEAKLDGITLLGNSGYRSYKLQKKTYGSRVMWEGKESADDYVAKPGFSEHQTGLCIDITNEDRYFVKGTKEADWLEKNCYKFGFIIRYPYGKKHITGVEYEPWHIRYVGKENAKSIYNNEITLEEYLKNNHIYGGLNE</sequence>
<organism evidence="3 4">
    <name type="scientific">Clostridium senegalense</name>
    <dbReference type="NCBI Taxonomy" id="1465809"/>
    <lineage>
        <taxon>Bacteria</taxon>
        <taxon>Bacillati</taxon>
        <taxon>Bacillota</taxon>
        <taxon>Clostridia</taxon>
        <taxon>Eubacteriales</taxon>
        <taxon>Clostridiaceae</taxon>
        <taxon>Clostridium</taxon>
    </lineage>
</organism>
<accession>A0A6M0H4Z1</accession>
<proteinExistence type="predicted"/>
<dbReference type="InterPro" id="IPR058193">
    <property type="entry name" value="VanY/YodJ_core_dom"/>
</dbReference>
<keyword evidence="1" id="KW-0812">Transmembrane</keyword>
<dbReference type="GO" id="GO:0006508">
    <property type="term" value="P:proteolysis"/>
    <property type="evidence" value="ECO:0007669"/>
    <property type="project" value="InterPro"/>
</dbReference>
<feature type="transmembrane region" description="Helical" evidence="1">
    <location>
        <begin position="7"/>
        <end position="30"/>
    </location>
</feature>
<dbReference type="Proteomes" id="UP000481872">
    <property type="component" value="Unassembled WGS sequence"/>
</dbReference>
<keyword evidence="1" id="KW-0472">Membrane</keyword>
<dbReference type="EMBL" id="JAAGPU010000010">
    <property type="protein sequence ID" value="NEU04652.1"/>
    <property type="molecule type" value="Genomic_DNA"/>
</dbReference>
<evidence type="ECO:0000313" key="4">
    <source>
        <dbReference type="Proteomes" id="UP000481872"/>
    </source>
</evidence>
<protein>
    <submittedName>
        <fullName evidence="3">M15 family metallopeptidase</fullName>
    </submittedName>
</protein>
<dbReference type="CDD" id="cd14852">
    <property type="entry name" value="LD-carboxypeptidase"/>
    <property type="match status" value="1"/>
</dbReference>
<gene>
    <name evidence="3" type="ORF">G3M99_07195</name>
</gene>
<keyword evidence="1" id="KW-1133">Transmembrane helix</keyword>
<dbReference type="InterPro" id="IPR009045">
    <property type="entry name" value="Zn_M74/Hedgehog-like"/>
</dbReference>
<dbReference type="Gene3D" id="3.30.1380.10">
    <property type="match status" value="1"/>
</dbReference>
<dbReference type="InterPro" id="IPR003709">
    <property type="entry name" value="VanY-like_core_dom"/>
</dbReference>
<dbReference type="SUPFAM" id="SSF55166">
    <property type="entry name" value="Hedgehog/DD-peptidase"/>
    <property type="match status" value="1"/>
</dbReference>
<dbReference type="InterPro" id="IPR052179">
    <property type="entry name" value="DD-CPase-like"/>
</dbReference>